<accession>A0ABP6G234</accession>
<dbReference type="RefSeq" id="WP_344433765.1">
    <property type="nucleotide sequence ID" value="NZ_BAAASL010000004.1"/>
</dbReference>
<reference evidence="6" key="1">
    <citation type="journal article" date="2019" name="Int. J. Syst. Evol. Microbiol.">
        <title>The Global Catalogue of Microorganisms (GCM) 10K type strain sequencing project: providing services to taxonomists for standard genome sequencing and annotation.</title>
        <authorList>
            <consortium name="The Broad Institute Genomics Platform"/>
            <consortium name="The Broad Institute Genome Sequencing Center for Infectious Disease"/>
            <person name="Wu L."/>
            <person name="Ma J."/>
        </authorList>
    </citation>
    <scope>NUCLEOTIDE SEQUENCE [LARGE SCALE GENOMIC DNA]</scope>
    <source>
        <strain evidence="6">JCM 4542</strain>
    </source>
</reference>
<dbReference type="PANTHER" id="PTHR11712:SF347">
    <property type="entry name" value="BETA KETOACYL-ACYL CARRIER PROTEIN SYNTHASE"/>
    <property type="match status" value="1"/>
</dbReference>
<dbReference type="InterPro" id="IPR020841">
    <property type="entry name" value="PKS_Beta-ketoAc_synthase_dom"/>
</dbReference>
<dbReference type="Gene3D" id="3.40.47.10">
    <property type="match status" value="1"/>
</dbReference>
<evidence type="ECO:0000256" key="1">
    <source>
        <dbReference type="ARBA" id="ARBA00008467"/>
    </source>
</evidence>
<dbReference type="Pfam" id="PF02801">
    <property type="entry name" value="Ketoacyl-synt_C"/>
    <property type="match status" value="1"/>
</dbReference>
<dbReference type="PROSITE" id="PS52004">
    <property type="entry name" value="KS3_2"/>
    <property type="match status" value="1"/>
</dbReference>
<evidence type="ECO:0000313" key="6">
    <source>
        <dbReference type="Proteomes" id="UP001500886"/>
    </source>
</evidence>
<dbReference type="PANTHER" id="PTHR11712">
    <property type="entry name" value="POLYKETIDE SYNTHASE-RELATED"/>
    <property type="match status" value="1"/>
</dbReference>
<dbReference type="Pfam" id="PF00109">
    <property type="entry name" value="ketoacyl-synt"/>
    <property type="match status" value="1"/>
</dbReference>
<dbReference type="SUPFAM" id="SSF53901">
    <property type="entry name" value="Thiolase-like"/>
    <property type="match status" value="2"/>
</dbReference>
<evidence type="ECO:0000259" key="4">
    <source>
        <dbReference type="PROSITE" id="PS52004"/>
    </source>
</evidence>
<sequence length="376" mass="38868">MTYAITGTGAVASIGAAPEEIFRSLCDGRSGLAPLRAFDRGRFNAQQLFEIDDRPAEGVDEPGRATRFLIEAVAQAAEEAGLGEDLAGIPVLVGTGLRELRSLELWWRDGVPFDADGLHFEAALRHRFGAVDTHTFAGACSASLYALALGWDLLELGEAETVIVAGCDVVTESMFGQADRVQFDPPPAVRPFDTARQGTILGEGAAAVVLTRNPVAGRPVHGRLRSVAVNCDAHHQTAPEPGGVTAAVHQAHQRAGLTPADIDLVVLHGTGTPLNDRTEALVTAEVFAGSRPALTGIKSLTGHTSGSAGLLGLITALSALRSGVVPPIAGLYDPLPEGADLHLVTGRPLTAPLRTAQVNSFGFGGVNAVAIVGGAA</sequence>
<evidence type="ECO:0000256" key="3">
    <source>
        <dbReference type="RuleBase" id="RU003694"/>
    </source>
</evidence>
<dbReference type="InterPro" id="IPR000794">
    <property type="entry name" value="Beta-ketoacyl_synthase"/>
</dbReference>
<protein>
    <submittedName>
        <fullName evidence="5">Beta-ketoacyl-[acyl-carrier-protein] synthase family protein</fullName>
    </submittedName>
</protein>
<comment type="caution">
    <text evidence="5">The sequence shown here is derived from an EMBL/GenBank/DDBJ whole genome shotgun (WGS) entry which is preliminary data.</text>
</comment>
<comment type="similarity">
    <text evidence="1 3">Belongs to the thiolase-like superfamily. Beta-ketoacyl-ACP synthases family.</text>
</comment>
<proteinExistence type="inferred from homology"/>
<evidence type="ECO:0000313" key="5">
    <source>
        <dbReference type="EMBL" id="GAA2711246.1"/>
    </source>
</evidence>
<dbReference type="InterPro" id="IPR014031">
    <property type="entry name" value="Ketoacyl_synth_C"/>
</dbReference>
<keyword evidence="6" id="KW-1185">Reference proteome</keyword>
<dbReference type="InterPro" id="IPR014030">
    <property type="entry name" value="Ketoacyl_synth_N"/>
</dbReference>
<dbReference type="InterPro" id="IPR016039">
    <property type="entry name" value="Thiolase-like"/>
</dbReference>
<dbReference type="SMART" id="SM00825">
    <property type="entry name" value="PKS_KS"/>
    <property type="match status" value="1"/>
</dbReference>
<dbReference type="Proteomes" id="UP001500886">
    <property type="component" value="Unassembled WGS sequence"/>
</dbReference>
<organism evidence="5 6">
    <name type="scientific">Streptomyces luteosporeus</name>
    <dbReference type="NCBI Taxonomy" id="173856"/>
    <lineage>
        <taxon>Bacteria</taxon>
        <taxon>Bacillati</taxon>
        <taxon>Actinomycetota</taxon>
        <taxon>Actinomycetes</taxon>
        <taxon>Kitasatosporales</taxon>
        <taxon>Streptomycetaceae</taxon>
        <taxon>Streptomyces</taxon>
    </lineage>
</organism>
<feature type="domain" description="Ketosynthase family 3 (KS3)" evidence="4">
    <location>
        <begin position="1"/>
        <end position="374"/>
    </location>
</feature>
<evidence type="ECO:0000256" key="2">
    <source>
        <dbReference type="ARBA" id="ARBA00022679"/>
    </source>
</evidence>
<name>A0ABP6G234_9ACTN</name>
<gene>
    <name evidence="5" type="ORF">GCM10010315_12650</name>
</gene>
<keyword evidence="2 3" id="KW-0808">Transferase</keyword>
<dbReference type="EMBL" id="BAAASL010000004">
    <property type="protein sequence ID" value="GAA2711246.1"/>
    <property type="molecule type" value="Genomic_DNA"/>
</dbReference>